<sequence>MSVMLDIGVFLVQTILSLYTSAIILRFLLGYARADFYNPLSQFLVKITNPVLVPARRFLPSIGKLDTSAVAVAYIIILIKGILLNSMMSAGFSIVSLLFMSVGELISSVIWMYIIGLLIMAVISWIGSAQGNPVLPLINSLTAPLLAPFRKFIPPVGMMDLTPMAAMLALYILLIVVKGIFHPVF</sequence>
<keyword evidence="2" id="KW-0812">Transmembrane</keyword>
<dbReference type="GO" id="GO:0016020">
    <property type="term" value="C:membrane"/>
    <property type="evidence" value="ECO:0007669"/>
    <property type="project" value="InterPro"/>
</dbReference>
<keyword evidence="2" id="KW-1133">Transmembrane helix</keyword>
<feature type="transmembrane region" description="Helical" evidence="2">
    <location>
        <begin position="7"/>
        <end position="29"/>
    </location>
</feature>
<evidence type="ECO:0000256" key="1">
    <source>
        <dbReference type="ARBA" id="ARBA00010894"/>
    </source>
</evidence>
<keyword evidence="2" id="KW-0472">Membrane</keyword>
<keyword evidence="4" id="KW-1185">Reference proteome</keyword>
<dbReference type="PANTHER" id="PTHR33219:SF14">
    <property type="entry name" value="PROTEIN COFACTOR ASSEMBLY OF COMPLEX C SUBUNIT B CCB3, CHLOROPLASTIC-RELATED"/>
    <property type="match status" value="1"/>
</dbReference>
<dbReference type="PANTHER" id="PTHR33219">
    <property type="entry name" value="YLMG HOMOLOG PROTEIN 2, CHLOROPLASTIC"/>
    <property type="match status" value="1"/>
</dbReference>
<dbReference type="Pfam" id="PF02325">
    <property type="entry name" value="CCB3_YggT"/>
    <property type="match status" value="2"/>
</dbReference>
<comment type="similarity">
    <text evidence="1">Belongs to the YggT family.</text>
</comment>
<dbReference type="OrthoDB" id="9806665at2"/>
<organism evidence="3 4">
    <name type="scientific">Leucothrix arctica</name>
    <dbReference type="NCBI Taxonomy" id="1481894"/>
    <lineage>
        <taxon>Bacteria</taxon>
        <taxon>Pseudomonadati</taxon>
        <taxon>Pseudomonadota</taxon>
        <taxon>Gammaproteobacteria</taxon>
        <taxon>Thiotrichales</taxon>
        <taxon>Thiotrichaceae</taxon>
        <taxon>Leucothrix</taxon>
    </lineage>
</organism>
<protein>
    <submittedName>
        <fullName evidence="3">YggT family protein</fullName>
    </submittedName>
</protein>
<evidence type="ECO:0000313" key="3">
    <source>
        <dbReference type="EMBL" id="PWQ93144.1"/>
    </source>
</evidence>
<dbReference type="InterPro" id="IPR003425">
    <property type="entry name" value="CCB3/YggT"/>
</dbReference>
<dbReference type="EMBL" id="QGKL01000043">
    <property type="protein sequence ID" value="PWQ93144.1"/>
    <property type="molecule type" value="Genomic_DNA"/>
</dbReference>
<dbReference type="Proteomes" id="UP000245506">
    <property type="component" value="Unassembled WGS sequence"/>
</dbReference>
<feature type="transmembrane region" description="Helical" evidence="2">
    <location>
        <begin position="161"/>
        <end position="181"/>
    </location>
</feature>
<dbReference type="RefSeq" id="WP_109826713.1">
    <property type="nucleotide sequence ID" value="NZ_QGKL01000043.1"/>
</dbReference>
<dbReference type="AlphaFoldDB" id="A0A317C3D8"/>
<reference evidence="3 4" key="1">
    <citation type="submission" date="2018-05" db="EMBL/GenBank/DDBJ databases">
        <title>Leucothrix arctica sp. nov., isolated from Arctic seawater.</title>
        <authorList>
            <person name="Choi A."/>
            <person name="Baek K."/>
        </authorList>
    </citation>
    <scope>NUCLEOTIDE SEQUENCE [LARGE SCALE GENOMIC DNA]</scope>
    <source>
        <strain evidence="3 4">IMCC9719</strain>
    </source>
</reference>
<gene>
    <name evidence="3" type="ORF">DKT75_20870</name>
</gene>
<feature type="transmembrane region" description="Helical" evidence="2">
    <location>
        <begin position="71"/>
        <end position="98"/>
    </location>
</feature>
<evidence type="ECO:0000313" key="4">
    <source>
        <dbReference type="Proteomes" id="UP000245506"/>
    </source>
</evidence>
<accession>A0A317C3D8</accession>
<comment type="caution">
    <text evidence="3">The sequence shown here is derived from an EMBL/GenBank/DDBJ whole genome shotgun (WGS) entry which is preliminary data.</text>
</comment>
<proteinExistence type="inferred from homology"/>
<name>A0A317C3D8_9GAMM</name>
<feature type="transmembrane region" description="Helical" evidence="2">
    <location>
        <begin position="110"/>
        <end position="127"/>
    </location>
</feature>
<evidence type="ECO:0000256" key="2">
    <source>
        <dbReference type="SAM" id="Phobius"/>
    </source>
</evidence>